<organism evidence="5 6">
    <name type="scientific">Acinetobacter johnsonii</name>
    <dbReference type="NCBI Taxonomy" id="40214"/>
    <lineage>
        <taxon>Bacteria</taxon>
        <taxon>Pseudomonadati</taxon>
        <taxon>Pseudomonadota</taxon>
        <taxon>Gammaproteobacteria</taxon>
        <taxon>Moraxellales</taxon>
        <taxon>Moraxellaceae</taxon>
        <taxon>Acinetobacter</taxon>
    </lineage>
</organism>
<dbReference type="InterPro" id="IPR006664">
    <property type="entry name" value="OMP_bac"/>
</dbReference>
<dbReference type="InterPro" id="IPR036737">
    <property type="entry name" value="OmpA-like_sf"/>
</dbReference>
<dbReference type="PROSITE" id="PS51123">
    <property type="entry name" value="OMPA_2"/>
    <property type="match status" value="1"/>
</dbReference>
<dbReference type="PROSITE" id="PS51257">
    <property type="entry name" value="PROKAR_LIPOPROTEIN"/>
    <property type="match status" value="1"/>
</dbReference>
<dbReference type="GO" id="GO:0016491">
    <property type="term" value="F:oxidoreductase activity"/>
    <property type="evidence" value="ECO:0007669"/>
    <property type="project" value="UniProtKB-KW"/>
</dbReference>
<feature type="domain" description="OmpA-like" evidence="4">
    <location>
        <begin position="45"/>
        <end position="159"/>
    </location>
</feature>
<dbReference type="AlphaFoldDB" id="A0A1R7QHA6"/>
<dbReference type="Pfam" id="PF00691">
    <property type="entry name" value="OmpA"/>
    <property type="match status" value="1"/>
</dbReference>
<sequence length="159" mass="17833">MLKHLCKFMLIAGLITALSGCLSLGHLNYKQARMLKKQGFTLTEEGWTLRLPEKLLFGFDQSDIQASQKPALEALSKQLQQYNLNKIKVVGHTDNIGDPSYNQTLSEKRASTVSQIFIETGFKTQNIQSMGRGVSQPLVENSSEENRALNRRVNIIIIP</sequence>
<dbReference type="InterPro" id="IPR050330">
    <property type="entry name" value="Bact_OuterMem_StrucFunc"/>
</dbReference>
<comment type="subcellular location">
    <subcellularLocation>
        <location evidence="1">Cell outer membrane</location>
    </subcellularLocation>
</comment>
<dbReference type="EC" id="1.97.1.12" evidence="5"/>
<dbReference type="PANTHER" id="PTHR30329:SF17">
    <property type="entry name" value="LIPOPROTEIN YFIB-RELATED"/>
    <property type="match status" value="1"/>
</dbReference>
<protein>
    <submittedName>
        <fullName evidence="5">OmpA family protein</fullName>
        <ecNumber evidence="5">1.97.1.12</ecNumber>
    </submittedName>
</protein>
<evidence type="ECO:0000256" key="3">
    <source>
        <dbReference type="PROSITE-ProRule" id="PRU00473"/>
    </source>
</evidence>
<proteinExistence type="predicted"/>
<dbReference type="PRINTS" id="PR01021">
    <property type="entry name" value="OMPADOMAIN"/>
</dbReference>
<dbReference type="EMBL" id="FUUY01000016">
    <property type="protein sequence ID" value="SJX23597.1"/>
    <property type="molecule type" value="Genomic_DNA"/>
</dbReference>
<evidence type="ECO:0000259" key="4">
    <source>
        <dbReference type="PROSITE" id="PS51123"/>
    </source>
</evidence>
<name>A0A1R7QHA6_ACIJO</name>
<accession>A0A1R7QHA6</accession>
<evidence type="ECO:0000256" key="1">
    <source>
        <dbReference type="ARBA" id="ARBA00004442"/>
    </source>
</evidence>
<evidence type="ECO:0000313" key="6">
    <source>
        <dbReference type="Proteomes" id="UP000196240"/>
    </source>
</evidence>
<gene>
    <name evidence="5" type="ORF">ACNJC6_03269</name>
</gene>
<reference evidence="5 6" key="1">
    <citation type="submission" date="2017-02" db="EMBL/GenBank/DDBJ databases">
        <authorList>
            <person name="Peterson S.W."/>
        </authorList>
    </citation>
    <scope>NUCLEOTIDE SEQUENCE [LARGE SCALE GENOMIC DNA]</scope>
    <source>
        <strain evidence="5">C6</strain>
    </source>
</reference>
<dbReference type="CDD" id="cd07185">
    <property type="entry name" value="OmpA_C-like"/>
    <property type="match status" value="1"/>
</dbReference>
<keyword evidence="5" id="KW-0560">Oxidoreductase</keyword>
<dbReference type="PANTHER" id="PTHR30329">
    <property type="entry name" value="STATOR ELEMENT OF FLAGELLAR MOTOR COMPLEX"/>
    <property type="match status" value="1"/>
</dbReference>
<keyword evidence="2 3" id="KW-0472">Membrane</keyword>
<dbReference type="Gene3D" id="3.30.1330.60">
    <property type="entry name" value="OmpA-like domain"/>
    <property type="match status" value="1"/>
</dbReference>
<evidence type="ECO:0000313" key="5">
    <source>
        <dbReference type="EMBL" id="SJX23597.1"/>
    </source>
</evidence>
<dbReference type="Proteomes" id="UP000196240">
    <property type="component" value="Unassembled WGS sequence"/>
</dbReference>
<dbReference type="SUPFAM" id="SSF103088">
    <property type="entry name" value="OmpA-like"/>
    <property type="match status" value="1"/>
</dbReference>
<dbReference type="RefSeq" id="WP_087014726.1">
    <property type="nucleotide sequence ID" value="NZ_FUUY01000016.1"/>
</dbReference>
<dbReference type="GO" id="GO:0009279">
    <property type="term" value="C:cell outer membrane"/>
    <property type="evidence" value="ECO:0007669"/>
    <property type="project" value="UniProtKB-SubCell"/>
</dbReference>
<evidence type="ECO:0000256" key="2">
    <source>
        <dbReference type="ARBA" id="ARBA00023136"/>
    </source>
</evidence>
<dbReference type="InterPro" id="IPR006665">
    <property type="entry name" value="OmpA-like"/>
</dbReference>